<evidence type="ECO:0000313" key="7">
    <source>
        <dbReference type="EMBL" id="KAJ7310850.1"/>
    </source>
</evidence>
<dbReference type="AlphaFoldDB" id="A0AAD6Z7B6"/>
<keyword evidence="2" id="KW-0285">Flavoprotein</keyword>
<comment type="similarity">
    <text evidence="1">Belongs to the paxM FAD-dependent monooxygenase family.</text>
</comment>
<dbReference type="Proteomes" id="UP001218218">
    <property type="component" value="Unassembled WGS sequence"/>
</dbReference>
<keyword evidence="5" id="KW-0503">Monooxygenase</keyword>
<accession>A0AAD6Z7B6</accession>
<dbReference type="PANTHER" id="PTHR13789:SF147">
    <property type="entry name" value="PUTATIVE (AFU_ORTHOLOGUE AFUA_2G01950)-RELATED"/>
    <property type="match status" value="1"/>
</dbReference>
<feature type="domain" description="FAD-binding" evidence="6">
    <location>
        <begin position="11"/>
        <end position="370"/>
    </location>
</feature>
<evidence type="ECO:0000256" key="5">
    <source>
        <dbReference type="ARBA" id="ARBA00023033"/>
    </source>
</evidence>
<dbReference type="GO" id="GO:0004497">
    <property type="term" value="F:monooxygenase activity"/>
    <property type="evidence" value="ECO:0007669"/>
    <property type="project" value="UniProtKB-KW"/>
</dbReference>
<evidence type="ECO:0000313" key="8">
    <source>
        <dbReference type="Proteomes" id="UP001218218"/>
    </source>
</evidence>
<reference evidence="7" key="1">
    <citation type="submission" date="2023-03" db="EMBL/GenBank/DDBJ databases">
        <title>Massive genome expansion in bonnet fungi (Mycena s.s.) driven by repeated elements and novel gene families across ecological guilds.</title>
        <authorList>
            <consortium name="Lawrence Berkeley National Laboratory"/>
            <person name="Harder C.B."/>
            <person name="Miyauchi S."/>
            <person name="Viragh M."/>
            <person name="Kuo A."/>
            <person name="Thoen E."/>
            <person name="Andreopoulos B."/>
            <person name="Lu D."/>
            <person name="Skrede I."/>
            <person name="Drula E."/>
            <person name="Henrissat B."/>
            <person name="Morin E."/>
            <person name="Kohler A."/>
            <person name="Barry K."/>
            <person name="LaButti K."/>
            <person name="Morin E."/>
            <person name="Salamov A."/>
            <person name="Lipzen A."/>
            <person name="Mereny Z."/>
            <person name="Hegedus B."/>
            <person name="Baldrian P."/>
            <person name="Stursova M."/>
            <person name="Weitz H."/>
            <person name="Taylor A."/>
            <person name="Grigoriev I.V."/>
            <person name="Nagy L.G."/>
            <person name="Martin F."/>
            <person name="Kauserud H."/>
        </authorList>
    </citation>
    <scope>NUCLEOTIDE SEQUENCE</scope>
    <source>
        <strain evidence="7">CBHHK002</strain>
    </source>
</reference>
<dbReference type="Gene3D" id="3.50.50.60">
    <property type="entry name" value="FAD/NAD(P)-binding domain"/>
    <property type="match status" value="1"/>
</dbReference>
<evidence type="ECO:0000256" key="1">
    <source>
        <dbReference type="ARBA" id="ARBA00007992"/>
    </source>
</evidence>
<evidence type="ECO:0000256" key="2">
    <source>
        <dbReference type="ARBA" id="ARBA00022630"/>
    </source>
</evidence>
<dbReference type="InterPro" id="IPR036188">
    <property type="entry name" value="FAD/NAD-bd_sf"/>
</dbReference>
<dbReference type="GO" id="GO:0071949">
    <property type="term" value="F:FAD binding"/>
    <property type="evidence" value="ECO:0007669"/>
    <property type="project" value="InterPro"/>
</dbReference>
<gene>
    <name evidence="7" type="ORF">DFH08DRAFT_1088018</name>
</gene>
<dbReference type="InterPro" id="IPR050493">
    <property type="entry name" value="FAD-dep_Monooxygenase_BioMet"/>
</dbReference>
<keyword evidence="3" id="KW-0274">FAD</keyword>
<protein>
    <recommendedName>
        <fullName evidence="6">FAD-binding domain-containing protein</fullName>
    </recommendedName>
</protein>
<organism evidence="7 8">
    <name type="scientific">Mycena albidolilacea</name>
    <dbReference type="NCBI Taxonomy" id="1033008"/>
    <lineage>
        <taxon>Eukaryota</taxon>
        <taxon>Fungi</taxon>
        <taxon>Dikarya</taxon>
        <taxon>Basidiomycota</taxon>
        <taxon>Agaricomycotina</taxon>
        <taxon>Agaricomycetes</taxon>
        <taxon>Agaricomycetidae</taxon>
        <taxon>Agaricales</taxon>
        <taxon>Marasmiineae</taxon>
        <taxon>Mycenaceae</taxon>
        <taxon>Mycena</taxon>
    </lineage>
</organism>
<proteinExistence type="inferred from homology"/>
<dbReference type="Pfam" id="PF01494">
    <property type="entry name" value="FAD_binding_3"/>
    <property type="match status" value="1"/>
</dbReference>
<evidence type="ECO:0000259" key="6">
    <source>
        <dbReference type="Pfam" id="PF01494"/>
    </source>
</evidence>
<sequence length="495" mass="53462">MSDFGAGLNFIIVGASVSGLASAIALKNSSHSVLLLEKARQLGGTGSVPNGSGCAEIPPNGTKILLDWGLETALKANSAPISGFSAYKYAAGEASSPDQLGINCWDPELLSAARGGYSQFLHRDLIHILYDHALEPSAKGGSVSVLFGAEVVNVDCDACSVTLRSGQVHTGDAIIGADGANGVIRRVLLEEEDESPESDVPAEIVAYSSLVPNDLVRKHNLAAVFDGYPGCTVWFGPNRALRTFPTGKDHDVSLLLYTPDSSETGTWTGEVDKNIMDVLGSCDGHIQKLAALAGPATCVQIKQPYDLESWVSQSGRVLAVGDAAHPFSPGTGHSYAVALEDGTFIGKIFSHTRNSNRVPEFFRAFHEHRHMEKEYIFHMTLPDGPFQEGRDAAMRERHASGQNLLHGDLKQMLEDYEMMYPLLLLAAEQPDNNPHRYGYEAADDADEWWISWGRYRDDAAISRGPEGHRPQSGLFNMAFSSFTSQVPGTESVKDI</sequence>
<dbReference type="PRINTS" id="PR00420">
    <property type="entry name" value="RNGMNOXGNASE"/>
</dbReference>
<keyword evidence="4" id="KW-0560">Oxidoreductase</keyword>
<evidence type="ECO:0000256" key="4">
    <source>
        <dbReference type="ARBA" id="ARBA00023002"/>
    </source>
</evidence>
<dbReference type="SUPFAM" id="SSF51905">
    <property type="entry name" value="FAD/NAD(P)-binding domain"/>
    <property type="match status" value="1"/>
</dbReference>
<comment type="caution">
    <text evidence="7">The sequence shown here is derived from an EMBL/GenBank/DDBJ whole genome shotgun (WGS) entry which is preliminary data.</text>
</comment>
<dbReference type="EMBL" id="JARIHO010000077">
    <property type="protein sequence ID" value="KAJ7310850.1"/>
    <property type="molecule type" value="Genomic_DNA"/>
</dbReference>
<dbReference type="InterPro" id="IPR002938">
    <property type="entry name" value="FAD-bd"/>
</dbReference>
<keyword evidence="8" id="KW-1185">Reference proteome</keyword>
<evidence type="ECO:0000256" key="3">
    <source>
        <dbReference type="ARBA" id="ARBA00022827"/>
    </source>
</evidence>
<dbReference type="PANTHER" id="PTHR13789">
    <property type="entry name" value="MONOOXYGENASE"/>
    <property type="match status" value="1"/>
</dbReference>
<name>A0AAD6Z7B6_9AGAR</name>